<dbReference type="EMBL" id="JAKOGI010000271">
    <property type="protein sequence ID" value="KAJ8438056.1"/>
    <property type="molecule type" value="Genomic_DNA"/>
</dbReference>
<accession>A0A9Q1K673</accession>
<evidence type="ECO:0000313" key="1">
    <source>
        <dbReference type="EMBL" id="KAJ8438056.1"/>
    </source>
</evidence>
<proteinExistence type="predicted"/>
<protein>
    <submittedName>
        <fullName evidence="1">Uncharacterized protein</fullName>
    </submittedName>
</protein>
<sequence length="161" mass="19088">MAYIELMNNEQEGSMALRNAERKRRVTAEDVYMMLGLLISEHEDEYFTWRSWRERDSIPKCGETIETIESQDCLDKTIVNDKQEEVDKEEHHNKSVEAKTKVEDRRLFFGMVLLPNLYESKGFLIRINVIEKQFVSSRNTIQEFPQFTPPGFNRGFSHYEN</sequence>
<dbReference type="AlphaFoldDB" id="A0A9Q1K673"/>
<dbReference type="Proteomes" id="UP001153076">
    <property type="component" value="Unassembled WGS sequence"/>
</dbReference>
<gene>
    <name evidence="1" type="ORF">Cgig2_003592</name>
</gene>
<evidence type="ECO:0000313" key="2">
    <source>
        <dbReference type="Proteomes" id="UP001153076"/>
    </source>
</evidence>
<reference evidence="1" key="1">
    <citation type="submission" date="2022-04" db="EMBL/GenBank/DDBJ databases">
        <title>Carnegiea gigantea Genome sequencing and assembly v2.</title>
        <authorList>
            <person name="Copetti D."/>
            <person name="Sanderson M.J."/>
            <person name="Burquez A."/>
            <person name="Wojciechowski M.F."/>
        </authorList>
    </citation>
    <scope>NUCLEOTIDE SEQUENCE</scope>
    <source>
        <strain evidence="1">SGP5-SGP5p</strain>
        <tissue evidence="1">Aerial part</tissue>
    </source>
</reference>
<organism evidence="1 2">
    <name type="scientific">Carnegiea gigantea</name>
    <dbReference type="NCBI Taxonomy" id="171969"/>
    <lineage>
        <taxon>Eukaryota</taxon>
        <taxon>Viridiplantae</taxon>
        <taxon>Streptophyta</taxon>
        <taxon>Embryophyta</taxon>
        <taxon>Tracheophyta</taxon>
        <taxon>Spermatophyta</taxon>
        <taxon>Magnoliopsida</taxon>
        <taxon>eudicotyledons</taxon>
        <taxon>Gunneridae</taxon>
        <taxon>Pentapetalae</taxon>
        <taxon>Caryophyllales</taxon>
        <taxon>Cactineae</taxon>
        <taxon>Cactaceae</taxon>
        <taxon>Cactoideae</taxon>
        <taxon>Echinocereeae</taxon>
        <taxon>Carnegiea</taxon>
    </lineage>
</organism>
<keyword evidence="2" id="KW-1185">Reference proteome</keyword>
<comment type="caution">
    <text evidence="1">The sequence shown here is derived from an EMBL/GenBank/DDBJ whole genome shotgun (WGS) entry which is preliminary data.</text>
</comment>
<name>A0A9Q1K673_9CARY</name>